<dbReference type="Gramene" id="RZC61301">
    <property type="protein sequence ID" value="RZC61301"/>
    <property type="gene ID" value="C5167_023072"/>
</dbReference>
<evidence type="ECO:0000313" key="1">
    <source>
        <dbReference type="EMBL" id="RZC61301.1"/>
    </source>
</evidence>
<dbReference type="Proteomes" id="UP000316621">
    <property type="component" value="Chromosome 5"/>
</dbReference>
<protein>
    <submittedName>
        <fullName evidence="1">Uncharacterized protein</fullName>
    </submittedName>
</protein>
<proteinExistence type="predicted"/>
<keyword evidence="2" id="KW-1185">Reference proteome</keyword>
<sequence>MSIAQVMKSEFADKDYSLPDIRGVGTVWDAAEFILIGANIVLDGGSLNGGRDYGAKAEFHGSLAYAGKVKRINVGKRDTNASFMNSTASSCRYITLAHKLQLAVIFIEDIDSFLGYHRATNCEALTNMKKEFHGLRLYKLQFDTFMDADTLFPMVVRSLLLLDVEMVERVVRLQFCSHAS</sequence>
<name>A0A4Y7JMV5_PAPSO</name>
<organism evidence="1 2">
    <name type="scientific">Papaver somniferum</name>
    <name type="common">Opium poppy</name>
    <dbReference type="NCBI Taxonomy" id="3469"/>
    <lineage>
        <taxon>Eukaryota</taxon>
        <taxon>Viridiplantae</taxon>
        <taxon>Streptophyta</taxon>
        <taxon>Embryophyta</taxon>
        <taxon>Tracheophyta</taxon>
        <taxon>Spermatophyta</taxon>
        <taxon>Magnoliopsida</taxon>
        <taxon>Ranunculales</taxon>
        <taxon>Papaveraceae</taxon>
        <taxon>Papaveroideae</taxon>
        <taxon>Papaver</taxon>
    </lineage>
</organism>
<accession>A0A4Y7JMV5</accession>
<gene>
    <name evidence="1" type="ORF">C5167_023072</name>
</gene>
<dbReference type="AlphaFoldDB" id="A0A4Y7JMV5"/>
<dbReference type="EMBL" id="CM010719">
    <property type="protein sequence ID" value="RZC61301.1"/>
    <property type="molecule type" value="Genomic_DNA"/>
</dbReference>
<reference evidence="1 2" key="1">
    <citation type="journal article" date="2018" name="Science">
        <title>The opium poppy genome and morphinan production.</title>
        <authorList>
            <person name="Guo L."/>
            <person name="Winzer T."/>
            <person name="Yang X."/>
            <person name="Li Y."/>
            <person name="Ning Z."/>
            <person name="He Z."/>
            <person name="Teodor R."/>
            <person name="Lu Y."/>
            <person name="Bowser T.A."/>
            <person name="Graham I.A."/>
            <person name="Ye K."/>
        </authorList>
    </citation>
    <scope>NUCLEOTIDE SEQUENCE [LARGE SCALE GENOMIC DNA]</scope>
    <source>
        <strain evidence="2">cv. HN1</strain>
        <tissue evidence="1">Leaves</tissue>
    </source>
</reference>
<dbReference type="STRING" id="3469.A0A4Y7JMV5"/>
<evidence type="ECO:0000313" key="2">
    <source>
        <dbReference type="Proteomes" id="UP000316621"/>
    </source>
</evidence>